<dbReference type="RefSeq" id="WP_341627731.1">
    <property type="nucleotide sequence ID" value="NZ_JBAKBA010000015.1"/>
</dbReference>
<dbReference type="EMBL" id="JBAKBA010000015">
    <property type="protein sequence ID" value="MEL0659146.1"/>
    <property type="molecule type" value="Genomic_DNA"/>
</dbReference>
<dbReference type="NCBIfam" id="TIGR03504">
    <property type="entry name" value="FimV_Cterm"/>
    <property type="match status" value="1"/>
</dbReference>
<gene>
    <name evidence="1" type="ORF">V6255_08325</name>
</gene>
<sequence length="200" mass="21838">VEEVQPDIETDVEEITETLEEVTSDIEPDVEEVAKTAEEVQPNIEADIEEVTEAADKDITSDIETGVEELPDGVEEVDADTLAKQLSSGAFNADVALPSFDKNDDKGFIDIDTLLTGNEGSEVTEEDFNLEFGLDEFPDVVDSFAEFDTDADGVAAQLDLAHAYLEIDEKEGAKDILTKLLESAPEDKLKEVKKLLARIS</sequence>
<evidence type="ECO:0000313" key="2">
    <source>
        <dbReference type="Proteomes" id="UP001366060"/>
    </source>
</evidence>
<proteinExistence type="predicted"/>
<dbReference type="InterPro" id="IPR020011">
    <property type="entry name" value="FimV_C"/>
</dbReference>
<name>A0ABU9HB87_9GAMM</name>
<feature type="non-terminal residue" evidence="1">
    <location>
        <position position="1"/>
    </location>
</feature>
<protein>
    <submittedName>
        <fullName evidence="1">FimV/HubP family polar landmark protein</fullName>
    </submittedName>
</protein>
<dbReference type="Pfam" id="PF14559">
    <property type="entry name" value="TPR_19"/>
    <property type="match status" value="1"/>
</dbReference>
<evidence type="ECO:0000313" key="1">
    <source>
        <dbReference type="EMBL" id="MEL0659146.1"/>
    </source>
</evidence>
<dbReference type="InterPro" id="IPR038440">
    <property type="entry name" value="FimV_C_sf"/>
</dbReference>
<organism evidence="1 2">
    <name type="scientific">Psychromonas arctica</name>
    <dbReference type="NCBI Taxonomy" id="168275"/>
    <lineage>
        <taxon>Bacteria</taxon>
        <taxon>Pseudomonadati</taxon>
        <taxon>Pseudomonadota</taxon>
        <taxon>Gammaproteobacteria</taxon>
        <taxon>Alteromonadales</taxon>
        <taxon>Psychromonadaceae</taxon>
        <taxon>Psychromonas</taxon>
    </lineage>
</organism>
<reference evidence="1 2" key="1">
    <citation type="submission" date="2024-02" db="EMBL/GenBank/DDBJ databases">
        <title>Bacteria isolated from the canopy kelp, Nereocystis luetkeana.</title>
        <authorList>
            <person name="Pfister C.A."/>
            <person name="Younker I.T."/>
            <person name="Light S.H."/>
        </authorList>
    </citation>
    <scope>NUCLEOTIDE SEQUENCE [LARGE SCALE GENOMIC DNA]</scope>
    <source>
        <strain evidence="1 2">TI.2.07</strain>
    </source>
</reference>
<keyword evidence="2" id="KW-1185">Reference proteome</keyword>
<dbReference type="Proteomes" id="UP001366060">
    <property type="component" value="Unassembled WGS sequence"/>
</dbReference>
<accession>A0ABU9HB87</accession>
<comment type="caution">
    <text evidence="1">The sequence shown here is derived from an EMBL/GenBank/DDBJ whole genome shotgun (WGS) entry which is preliminary data.</text>
</comment>
<dbReference type="Gene3D" id="1.20.58.2200">
    <property type="match status" value="1"/>
</dbReference>